<feature type="transmembrane region" description="Helical" evidence="9">
    <location>
        <begin position="16"/>
        <end position="34"/>
    </location>
</feature>
<comment type="subcellular location">
    <subcellularLocation>
        <location evidence="1 8">Cell membrane</location>
        <topology evidence="1 8">Multi-pass membrane protein</topology>
    </subcellularLocation>
</comment>
<feature type="transmembrane region" description="Helical" evidence="9">
    <location>
        <begin position="98"/>
        <end position="117"/>
    </location>
</feature>
<evidence type="ECO:0000256" key="1">
    <source>
        <dbReference type="ARBA" id="ARBA00004651"/>
    </source>
</evidence>
<evidence type="ECO:0000256" key="9">
    <source>
        <dbReference type="SAM" id="Phobius"/>
    </source>
</evidence>
<dbReference type="GO" id="GO:0015220">
    <property type="term" value="F:choline transmembrane transporter activity"/>
    <property type="evidence" value="ECO:0007669"/>
    <property type="project" value="TreeGrafter"/>
</dbReference>
<feature type="transmembrane region" description="Helical" evidence="9">
    <location>
        <begin position="73"/>
        <end position="92"/>
    </location>
</feature>
<dbReference type="GO" id="GO:1990961">
    <property type="term" value="P:xenobiotic detoxification by transmembrane export across the plasma membrane"/>
    <property type="evidence" value="ECO:0007669"/>
    <property type="project" value="UniProtKB-ARBA"/>
</dbReference>
<dbReference type="EMBL" id="CP058554">
    <property type="protein sequence ID" value="QMV74523.1"/>
    <property type="molecule type" value="Genomic_DNA"/>
</dbReference>
<keyword evidence="2" id="KW-0813">Transport</keyword>
<evidence type="ECO:0000256" key="4">
    <source>
        <dbReference type="ARBA" id="ARBA00022692"/>
    </source>
</evidence>
<organism evidence="10 11">
    <name type="scientific">Comamonas piscis</name>
    <dbReference type="NCBI Taxonomy" id="1562974"/>
    <lineage>
        <taxon>Bacteria</taxon>
        <taxon>Pseudomonadati</taxon>
        <taxon>Pseudomonadota</taxon>
        <taxon>Betaproteobacteria</taxon>
        <taxon>Burkholderiales</taxon>
        <taxon>Comamonadaceae</taxon>
        <taxon>Comamonas</taxon>
    </lineage>
</organism>
<evidence type="ECO:0000256" key="2">
    <source>
        <dbReference type="ARBA" id="ARBA00022448"/>
    </source>
</evidence>
<evidence type="ECO:0000256" key="7">
    <source>
        <dbReference type="ARBA" id="ARBA00038032"/>
    </source>
</evidence>
<sequence length="123" mass="12874">MLAYPLRKPKGVEMNAYVYLGGAIALEVMATTAMKSSEGFTRLVPSLICGVGYVLSFYLLAQTLKTVPTGIAYAIWSGVGIVLISLIAWALHGQKLDAGAMAGMGLIIAGVLVINLFSKSAGH</sequence>
<dbReference type="SUPFAM" id="SSF103481">
    <property type="entry name" value="Multidrug resistance efflux transporter EmrE"/>
    <property type="match status" value="1"/>
</dbReference>
<name>A0A7G5EKJ8_9BURK</name>
<dbReference type="GO" id="GO:0005886">
    <property type="term" value="C:plasma membrane"/>
    <property type="evidence" value="ECO:0007669"/>
    <property type="project" value="UniProtKB-SubCell"/>
</dbReference>
<evidence type="ECO:0000256" key="5">
    <source>
        <dbReference type="ARBA" id="ARBA00022989"/>
    </source>
</evidence>
<dbReference type="PANTHER" id="PTHR30561:SF1">
    <property type="entry name" value="MULTIDRUG TRANSPORTER EMRE"/>
    <property type="match status" value="1"/>
</dbReference>
<protein>
    <submittedName>
        <fullName evidence="10">EamA family transporter</fullName>
    </submittedName>
</protein>
<keyword evidence="6 9" id="KW-0472">Membrane</keyword>
<keyword evidence="11" id="KW-1185">Reference proteome</keyword>
<dbReference type="AlphaFoldDB" id="A0A7G5EKJ8"/>
<dbReference type="GO" id="GO:0031460">
    <property type="term" value="P:glycine betaine transport"/>
    <property type="evidence" value="ECO:0007669"/>
    <property type="project" value="TreeGrafter"/>
</dbReference>
<feature type="transmembrane region" description="Helical" evidence="9">
    <location>
        <begin position="40"/>
        <end position="61"/>
    </location>
</feature>
<reference evidence="10 11" key="1">
    <citation type="journal article" date="2020" name="G3 (Bethesda)">
        <title>CeMbio - The Caenorhabditis elegans Microbiome Resource.</title>
        <authorList>
            <person name="Dirksen P."/>
            <person name="Assie A."/>
            <person name="Zimmermann J."/>
            <person name="Zhang F."/>
            <person name="Tietje A.M."/>
            <person name="Marsh S.A."/>
            <person name="Felix M.A."/>
            <person name="Shapira M."/>
            <person name="Kaleta C."/>
            <person name="Schulenburg H."/>
            <person name="Samuel B."/>
        </authorList>
    </citation>
    <scope>NUCLEOTIDE SEQUENCE [LARGE SCALE GENOMIC DNA]</scope>
    <source>
        <strain evidence="10 11">BIGb0172</strain>
    </source>
</reference>
<dbReference type="GO" id="GO:0015199">
    <property type="term" value="F:amino-acid betaine transmembrane transporter activity"/>
    <property type="evidence" value="ECO:0007669"/>
    <property type="project" value="TreeGrafter"/>
</dbReference>
<dbReference type="PANTHER" id="PTHR30561">
    <property type="entry name" value="SMR FAMILY PROTON-DEPENDENT DRUG EFFLUX TRANSPORTER SUGE"/>
    <property type="match status" value="1"/>
</dbReference>
<keyword evidence="4 8" id="KW-0812">Transmembrane</keyword>
<keyword evidence="3" id="KW-1003">Cell membrane</keyword>
<dbReference type="Gene3D" id="1.10.3730.20">
    <property type="match status" value="1"/>
</dbReference>
<evidence type="ECO:0000256" key="3">
    <source>
        <dbReference type="ARBA" id="ARBA00022475"/>
    </source>
</evidence>
<dbReference type="FunFam" id="1.10.3730.20:FF:000001">
    <property type="entry name" value="Quaternary ammonium compound resistance transporter SugE"/>
    <property type="match status" value="1"/>
</dbReference>
<dbReference type="InterPro" id="IPR045324">
    <property type="entry name" value="Small_multidrug_res"/>
</dbReference>
<dbReference type="RefSeq" id="WP_182324255.1">
    <property type="nucleotide sequence ID" value="NZ_CP058554.1"/>
</dbReference>
<dbReference type="Pfam" id="PF00893">
    <property type="entry name" value="Multi_Drug_Res"/>
    <property type="match status" value="1"/>
</dbReference>
<dbReference type="InterPro" id="IPR000390">
    <property type="entry name" value="Small_drug/metabolite_transptr"/>
</dbReference>
<keyword evidence="5 9" id="KW-1133">Transmembrane helix</keyword>
<evidence type="ECO:0000313" key="10">
    <source>
        <dbReference type="EMBL" id="QMV74523.1"/>
    </source>
</evidence>
<proteinExistence type="inferred from homology"/>
<evidence type="ECO:0000313" key="11">
    <source>
        <dbReference type="Proteomes" id="UP000515240"/>
    </source>
</evidence>
<dbReference type="GO" id="GO:0015297">
    <property type="term" value="F:antiporter activity"/>
    <property type="evidence" value="ECO:0007669"/>
    <property type="project" value="TreeGrafter"/>
</dbReference>
<dbReference type="Proteomes" id="UP000515240">
    <property type="component" value="Chromosome"/>
</dbReference>
<evidence type="ECO:0000256" key="6">
    <source>
        <dbReference type="ARBA" id="ARBA00023136"/>
    </source>
</evidence>
<gene>
    <name evidence="10" type="ORF">HS961_17720</name>
</gene>
<evidence type="ECO:0000256" key="8">
    <source>
        <dbReference type="RuleBase" id="RU003942"/>
    </source>
</evidence>
<dbReference type="KEGG" id="cpis:HS961_17720"/>
<comment type="similarity">
    <text evidence="7 8">Belongs to the drug/metabolite transporter (DMT) superfamily. Small multidrug resistance (SMR) (TC 2.A.7.1) family.</text>
</comment>
<accession>A0A7G5EKJ8</accession>
<dbReference type="InterPro" id="IPR037185">
    <property type="entry name" value="EmrE-like"/>
</dbReference>